<protein>
    <submittedName>
        <fullName evidence="2">YfhO family protein</fullName>
    </submittedName>
</protein>
<dbReference type="Proteomes" id="UP001363035">
    <property type="component" value="Unassembled WGS sequence"/>
</dbReference>
<evidence type="ECO:0000313" key="2">
    <source>
        <dbReference type="EMBL" id="MEI5983437.1"/>
    </source>
</evidence>
<dbReference type="EMBL" id="JAYLLN010000001">
    <property type="protein sequence ID" value="MEI5983437.1"/>
    <property type="molecule type" value="Genomic_DNA"/>
</dbReference>
<feature type="transmembrane region" description="Helical" evidence="1">
    <location>
        <begin position="193"/>
        <end position="212"/>
    </location>
</feature>
<sequence length="832" mass="93449">MKNWFKENQTHLFIIGIFLLIVVFYFTPVWQGKTLLQSDVMQARGSQKEIFDFREKDGNTPLWTNSMFGGMPTYQIWYDHANNVASYIGPALRKAFPPPADVLLLFLLGGYFLFSVLKIRPWLAAIGAVALAFSSYNFMYIEAGHINKAYAIAYMAPIIGAVILCYRGSRLWGPAILALFLALEIRSNHIQMTYYLFIALLVLVGFELYYAIRDKKLKNFLQATSMQLIGVLVAVLVNASVLFPTYEYSKLTIRGKANITKVTEPGKDAHGLDKEYAYAWSQGIGETITFLIPHAYGGKTSGLLDEESNVVKTFSKMGIPADQALQYANGLTPTYWGEKSFTQGTWYFGAGIIFLFILGLVIVKDRLKWWILAATLLTIFLSFGRHFPLISDLFFDYIPMYNKFRAVESILVIPSVLIPLLAIMAVHEIITRGTEIVDLDKKVLYTGGAVAAICLLIALMPSLLNLRTSTHQEYVSMLQERTGDQALTTEIVNALIKDRSAMASADAWRSFFIVALTFGFVWAFIKKKANVAIMLAGIGLITLVDLWSFDKRYLNNTSFVDKDIYERPIPEREVDQLVHMDKDLSYRVLDLTTSPFQDASASYFHKSLGGYHAAKLMRFQEVIENLFDNGLNEDVLDMMNVRYLIGKNPENGSENIQRRSSALGNAWFVNNVKFVNGSNAEMEAMKTFDPKKEAIVNEGLKDLFGTVSIGQPVNSDIKLVSYHPDTMKYEYSAPNQVFAVFSEVFYDKGWKAYVDGEEVPIIRTDYLLRGLSLPGGNHKVEFVFAPNSMKISNVISLIASIILVLGFAGAIYISLKHRGKSPQVSKAPQVVK</sequence>
<feature type="transmembrane region" description="Helical" evidence="1">
    <location>
        <begin position="171"/>
        <end position="187"/>
    </location>
</feature>
<dbReference type="PANTHER" id="PTHR38454">
    <property type="entry name" value="INTEGRAL MEMBRANE PROTEIN-RELATED"/>
    <property type="match status" value="1"/>
</dbReference>
<proteinExistence type="predicted"/>
<keyword evidence="1" id="KW-0472">Membrane</keyword>
<organism evidence="2 3">
    <name type="scientific">Sphingobacterium tenebrionis</name>
    <dbReference type="NCBI Taxonomy" id="3111775"/>
    <lineage>
        <taxon>Bacteria</taxon>
        <taxon>Pseudomonadati</taxon>
        <taxon>Bacteroidota</taxon>
        <taxon>Sphingobacteriia</taxon>
        <taxon>Sphingobacteriales</taxon>
        <taxon>Sphingobacteriaceae</taxon>
        <taxon>Sphingobacterium</taxon>
    </lineage>
</organism>
<dbReference type="InterPro" id="IPR018580">
    <property type="entry name" value="Uncharacterised_YfhO"/>
</dbReference>
<feature type="transmembrane region" description="Helical" evidence="1">
    <location>
        <begin position="96"/>
        <end position="114"/>
    </location>
</feature>
<comment type="caution">
    <text evidence="2">The sequence shown here is derived from an EMBL/GenBank/DDBJ whole genome shotgun (WGS) entry which is preliminary data.</text>
</comment>
<evidence type="ECO:0000313" key="3">
    <source>
        <dbReference type="Proteomes" id="UP001363035"/>
    </source>
</evidence>
<feature type="transmembrane region" description="Helical" evidence="1">
    <location>
        <begin position="443"/>
        <end position="464"/>
    </location>
</feature>
<keyword evidence="1" id="KW-1133">Transmembrane helix</keyword>
<feature type="transmembrane region" description="Helical" evidence="1">
    <location>
        <begin position="507"/>
        <end position="525"/>
    </location>
</feature>
<reference evidence="2 3" key="1">
    <citation type="submission" date="2024-01" db="EMBL/GenBank/DDBJ databases">
        <title>Sphingobacterium tenebrionis sp. nov., a novel endophyte isolated from tenebrio molitor intestines.</title>
        <authorList>
            <person name="Zhang C."/>
        </authorList>
    </citation>
    <scope>NUCLEOTIDE SEQUENCE [LARGE SCALE GENOMIC DNA]</scope>
    <source>
        <strain evidence="2 3">PU5-4</strain>
    </source>
</reference>
<gene>
    <name evidence="2" type="ORF">VJ786_00845</name>
</gene>
<accession>A0ABU8I129</accession>
<feature type="transmembrane region" description="Helical" evidence="1">
    <location>
        <begin position="532"/>
        <end position="549"/>
    </location>
</feature>
<dbReference type="Pfam" id="PF09586">
    <property type="entry name" value="YfhO"/>
    <property type="match status" value="1"/>
</dbReference>
<dbReference type="PANTHER" id="PTHR38454:SF1">
    <property type="entry name" value="INTEGRAL MEMBRANE PROTEIN"/>
    <property type="match status" value="1"/>
</dbReference>
<keyword evidence="1" id="KW-0812">Transmembrane</keyword>
<feature type="transmembrane region" description="Helical" evidence="1">
    <location>
        <begin position="794"/>
        <end position="815"/>
    </location>
</feature>
<feature type="transmembrane region" description="Helical" evidence="1">
    <location>
        <begin position="147"/>
        <end position="166"/>
    </location>
</feature>
<feature type="transmembrane region" description="Helical" evidence="1">
    <location>
        <begin position="121"/>
        <end position="141"/>
    </location>
</feature>
<feature type="transmembrane region" description="Helical" evidence="1">
    <location>
        <begin position="345"/>
        <end position="363"/>
    </location>
</feature>
<feature type="transmembrane region" description="Helical" evidence="1">
    <location>
        <begin position="370"/>
        <end position="390"/>
    </location>
</feature>
<feature type="transmembrane region" description="Helical" evidence="1">
    <location>
        <begin position="224"/>
        <end position="243"/>
    </location>
</feature>
<evidence type="ECO:0000256" key="1">
    <source>
        <dbReference type="SAM" id="Phobius"/>
    </source>
</evidence>
<feature type="transmembrane region" description="Helical" evidence="1">
    <location>
        <begin position="12"/>
        <end position="31"/>
    </location>
</feature>
<dbReference type="RefSeq" id="WP_336557060.1">
    <property type="nucleotide sequence ID" value="NZ_JAYLLN010000001.1"/>
</dbReference>
<name>A0ABU8I129_9SPHI</name>
<keyword evidence="3" id="KW-1185">Reference proteome</keyword>
<feature type="transmembrane region" description="Helical" evidence="1">
    <location>
        <begin position="410"/>
        <end position="431"/>
    </location>
</feature>